<dbReference type="Proteomes" id="UP001348098">
    <property type="component" value="Unassembled WGS sequence"/>
</dbReference>
<comment type="caution">
    <text evidence="1">The sequence shown here is derived from an EMBL/GenBank/DDBJ whole genome shotgun (WGS) entry which is preliminary data.</text>
</comment>
<proteinExistence type="predicted"/>
<keyword evidence="2" id="KW-1185">Reference proteome</keyword>
<sequence>MARSVVAAHAPEELPLFDVTAAAYAARRRGPSPDELLGFGVGAVEAVVTVAVLAATKGAVDALLEYSGKRTARGLRGRLSRLPWRRRAAAVAAAEPLSSEQLNATRDAARRAILAYGLTDQQANLLAGAIVGELAAPDDPPD</sequence>
<reference evidence="1 2" key="1">
    <citation type="submission" date="2023-12" db="EMBL/GenBank/DDBJ databases">
        <title>novel species in genus Nocarida.</title>
        <authorList>
            <person name="Li Z."/>
        </authorList>
    </citation>
    <scope>NUCLEOTIDE SEQUENCE [LARGE SCALE GENOMIC DNA]</scope>
    <source>
        <strain evidence="1 2">CDC186</strain>
    </source>
</reference>
<name>A0ABU6B3L6_9NOCA</name>
<evidence type="ECO:0000313" key="2">
    <source>
        <dbReference type="Proteomes" id="UP001348098"/>
    </source>
</evidence>
<accession>A0ABU6B3L6</accession>
<organism evidence="1 2">
    <name type="scientific">Nocardia implantans</name>
    <dbReference type="NCBI Taxonomy" id="3108168"/>
    <lineage>
        <taxon>Bacteria</taxon>
        <taxon>Bacillati</taxon>
        <taxon>Actinomycetota</taxon>
        <taxon>Actinomycetes</taxon>
        <taxon>Mycobacteriales</taxon>
        <taxon>Nocardiaceae</taxon>
        <taxon>Nocardia</taxon>
    </lineage>
</organism>
<protein>
    <submittedName>
        <fullName evidence="1">Uncharacterized protein</fullName>
    </submittedName>
</protein>
<dbReference type="RefSeq" id="WP_195083078.1">
    <property type="nucleotide sequence ID" value="NZ_JAYESH010000019.1"/>
</dbReference>
<evidence type="ECO:0000313" key="1">
    <source>
        <dbReference type="EMBL" id="MEB3514367.1"/>
    </source>
</evidence>
<gene>
    <name evidence="1" type="ORF">U3653_30455</name>
</gene>
<dbReference type="EMBL" id="JAYKYQ010000017">
    <property type="protein sequence ID" value="MEB3514367.1"/>
    <property type="molecule type" value="Genomic_DNA"/>
</dbReference>